<dbReference type="InterPro" id="IPR036390">
    <property type="entry name" value="WH_DNA-bd_sf"/>
</dbReference>
<dbReference type="EMBL" id="LT670818">
    <property type="protein sequence ID" value="SHG31016.1"/>
    <property type="molecule type" value="Genomic_DNA"/>
</dbReference>
<dbReference type="Proteomes" id="UP000190675">
    <property type="component" value="Chromosome I"/>
</dbReference>
<organism evidence="2 3">
    <name type="scientific">Bradyrhizobium erythrophlei</name>
    <dbReference type="NCBI Taxonomy" id="1437360"/>
    <lineage>
        <taxon>Bacteria</taxon>
        <taxon>Pseudomonadati</taxon>
        <taxon>Pseudomonadota</taxon>
        <taxon>Alphaproteobacteria</taxon>
        <taxon>Hyphomicrobiales</taxon>
        <taxon>Nitrobacteraceae</taxon>
        <taxon>Bradyrhizobium</taxon>
    </lineage>
</organism>
<dbReference type="InterPro" id="IPR036388">
    <property type="entry name" value="WH-like_DNA-bd_sf"/>
</dbReference>
<protein>
    <submittedName>
        <fullName evidence="2">Transcriptional regulator, MarR family</fullName>
    </submittedName>
</protein>
<dbReference type="InterPro" id="IPR052526">
    <property type="entry name" value="HTH-type_Bedaq_tolerance"/>
</dbReference>
<dbReference type="GO" id="GO:0003700">
    <property type="term" value="F:DNA-binding transcription factor activity"/>
    <property type="evidence" value="ECO:0007669"/>
    <property type="project" value="InterPro"/>
</dbReference>
<evidence type="ECO:0000259" key="1">
    <source>
        <dbReference type="SMART" id="SM00347"/>
    </source>
</evidence>
<dbReference type="Pfam" id="PF12802">
    <property type="entry name" value="MarR_2"/>
    <property type="match status" value="1"/>
</dbReference>
<dbReference type="AlphaFoldDB" id="A0A1M5IRZ4"/>
<gene>
    <name evidence="2" type="ORF">SAMN05444169_1760</name>
</gene>
<accession>A0A1M5IRZ4</accession>
<dbReference type="SUPFAM" id="SSF46785">
    <property type="entry name" value="Winged helix' DNA-binding domain"/>
    <property type="match status" value="1"/>
</dbReference>
<dbReference type="PANTHER" id="PTHR39515">
    <property type="entry name" value="CONSERVED PROTEIN"/>
    <property type="match status" value="1"/>
</dbReference>
<dbReference type="Gene3D" id="1.10.287.100">
    <property type="match status" value="1"/>
</dbReference>
<dbReference type="Gene3D" id="1.10.10.10">
    <property type="entry name" value="Winged helix-like DNA-binding domain superfamily/Winged helix DNA-binding domain"/>
    <property type="match status" value="1"/>
</dbReference>
<feature type="domain" description="HTH marR-type" evidence="1">
    <location>
        <begin position="33"/>
        <end position="134"/>
    </location>
</feature>
<dbReference type="RefSeq" id="WP_079565625.1">
    <property type="nucleotide sequence ID" value="NZ_LT670818.1"/>
</dbReference>
<evidence type="ECO:0000313" key="3">
    <source>
        <dbReference type="Proteomes" id="UP000190675"/>
    </source>
</evidence>
<proteinExistence type="predicted"/>
<name>A0A1M5IRZ4_9BRAD</name>
<reference evidence="2 3" key="1">
    <citation type="submission" date="2016-11" db="EMBL/GenBank/DDBJ databases">
        <authorList>
            <person name="Jaros S."/>
            <person name="Januszkiewicz K."/>
            <person name="Wedrychowicz H."/>
        </authorList>
    </citation>
    <scope>NUCLEOTIDE SEQUENCE [LARGE SCALE GENOMIC DNA]</scope>
    <source>
        <strain evidence="2 3">GAS242</strain>
    </source>
</reference>
<sequence length="151" mass="16507">MAEHQDPPDDAKALALASDFRALIGQFKRMFRDQASLGDMTLSQVSVLGRLDRDGPATVTNLARAAGVRPQSMGATVSALETMRLVSGAPDPNDGRQTIWSLTPACRERIRVGRAAREDWLFHVIQKRLSAAEQEQLATGLALLKRLTEPD</sequence>
<dbReference type="InterPro" id="IPR000835">
    <property type="entry name" value="HTH_MarR-typ"/>
</dbReference>
<evidence type="ECO:0000313" key="2">
    <source>
        <dbReference type="EMBL" id="SHG31016.1"/>
    </source>
</evidence>
<dbReference type="PANTHER" id="PTHR39515:SF2">
    <property type="entry name" value="HTH-TYPE TRANSCRIPTIONAL REGULATOR RV0880"/>
    <property type="match status" value="1"/>
</dbReference>
<dbReference type="OrthoDB" id="511972at2"/>
<dbReference type="SMART" id="SM00347">
    <property type="entry name" value="HTH_MARR"/>
    <property type="match status" value="1"/>
</dbReference>